<evidence type="ECO:0000256" key="14">
    <source>
        <dbReference type="SAM" id="MobiDB-lite"/>
    </source>
</evidence>
<evidence type="ECO:0000256" key="2">
    <source>
        <dbReference type="ARBA" id="ARBA00004648"/>
    </source>
</evidence>
<keyword evidence="12" id="KW-0539">Nucleus</keyword>
<keyword evidence="13" id="KW-0175">Coiled coil</keyword>
<evidence type="ECO:0000256" key="1">
    <source>
        <dbReference type="ARBA" id="ARBA00004123"/>
    </source>
</evidence>
<evidence type="ECO:0000256" key="12">
    <source>
        <dbReference type="ARBA" id="ARBA00023242"/>
    </source>
</evidence>
<feature type="region of interest" description="Disordered" evidence="14">
    <location>
        <begin position="81"/>
        <end position="173"/>
    </location>
</feature>
<dbReference type="KEGG" id="cbai:105068089"/>
<dbReference type="InterPro" id="IPR051882">
    <property type="entry name" value="ATF_bZIP_TF"/>
</dbReference>
<evidence type="ECO:0000256" key="8">
    <source>
        <dbReference type="ARBA" id="ARBA00023125"/>
    </source>
</evidence>
<feature type="compositionally biased region" description="Low complexity" evidence="14">
    <location>
        <begin position="81"/>
        <end position="103"/>
    </location>
</feature>
<dbReference type="PROSITE" id="PS50217">
    <property type="entry name" value="BZIP"/>
    <property type="match status" value="1"/>
</dbReference>
<dbReference type="CTD" id="22926"/>
<dbReference type="PANTHER" id="PTHR46164:SF1">
    <property type="entry name" value="CYCLIC AMP-DEPENDENT TRANSCRIPTION FACTOR ATF-6 ALPHA"/>
    <property type="match status" value="1"/>
</dbReference>
<keyword evidence="8" id="KW-0238">DNA-binding</keyword>
<keyword evidence="11" id="KW-0834">Unfolded protein response</keyword>
<evidence type="ECO:0000313" key="16">
    <source>
        <dbReference type="RefSeq" id="XP_010952159.2"/>
    </source>
</evidence>
<evidence type="ECO:0000256" key="6">
    <source>
        <dbReference type="ARBA" id="ARBA00022989"/>
    </source>
</evidence>
<feature type="domain" description="BZIP" evidence="15">
    <location>
        <begin position="296"/>
        <end position="359"/>
    </location>
</feature>
<evidence type="ECO:0000256" key="11">
    <source>
        <dbReference type="ARBA" id="ARBA00023230"/>
    </source>
</evidence>
<dbReference type="GO" id="GO:0000981">
    <property type="term" value="F:DNA-binding transcription factor activity, RNA polymerase II-specific"/>
    <property type="evidence" value="ECO:0007669"/>
    <property type="project" value="TreeGrafter"/>
</dbReference>
<dbReference type="PANTHER" id="PTHR46164">
    <property type="entry name" value="ATF6, ISOFORM C"/>
    <property type="match status" value="1"/>
</dbReference>
<reference evidence="16" key="1">
    <citation type="submission" date="2025-08" db="UniProtKB">
        <authorList>
            <consortium name="RefSeq"/>
        </authorList>
    </citation>
    <scope>IDENTIFICATION</scope>
    <source>
        <tissue evidence="16">Blood</tissue>
    </source>
</reference>
<keyword evidence="4" id="KW-0812">Transmembrane</keyword>
<comment type="subcellular location">
    <subcellularLocation>
        <location evidence="2">Endoplasmic reticulum membrane</location>
        <topology evidence="2">Single-pass type II membrane protein</topology>
    </subcellularLocation>
    <subcellularLocation>
        <location evidence="1">Nucleus</location>
    </subcellularLocation>
</comment>
<evidence type="ECO:0000256" key="13">
    <source>
        <dbReference type="SAM" id="Coils"/>
    </source>
</evidence>
<proteinExistence type="inferred from homology"/>
<keyword evidence="9" id="KW-0472">Membrane</keyword>
<sequence>MESPFSPGLSHRPDEEWDSTLFAELGYFTDTDDLQLESTSEIYENNFDNLDFDLDLMPWETGIWDINNQFCTVKDIKAEPQPLSPASSSCSVSSPQSVDSCSSTQHVPEELDLSSTSQMSPLSLYGESSNSPSSSEPLKEDKPIIGPRSKTENGLTPKKKIQMSTKPSIQPKPLLLPAAPKTQTNSSVPAKTIIIQTLPTLMPLAKQQPIISIHPTPTKGQTVVLSQPTVVQLQAPGVLPSPQPVLAVAGGAPQLPNHVVNVVPAPVANSPVNGKLSVTKPVLQNTMRSVGSDIAVLRRQQRMIKNRESACQSRKKKKEYMLGLEARLKAALSENEKLKKENGSLKRQLDEVVSENQRLKVPSPKRRAICVMIVLAFVILNYGPMSLLEQDSRGMNPSVNPANQRRHLLGFSAKEEQDTSDGIIQKNSYRYDHSVSNDKALMVLTEEPLLYIPPPPCQPLINTTESLRLNHELRGWVHRHEVERTKSRRMTNNQEKTRILQGALGQGSNSQLMAVQYTETTSIR</sequence>
<dbReference type="CDD" id="cd14700">
    <property type="entry name" value="bZIP_ATF6"/>
    <property type="match status" value="1"/>
</dbReference>
<gene>
    <name evidence="16" type="primary">ATF6</name>
</gene>
<comment type="similarity">
    <text evidence="3">Belongs to the bZIP family. ATF subfamily.</text>
</comment>
<evidence type="ECO:0000256" key="3">
    <source>
        <dbReference type="ARBA" id="ARBA00009050"/>
    </source>
</evidence>
<name>A0A9W3ENA8_CAMBA</name>
<dbReference type="GO" id="GO:0005634">
    <property type="term" value="C:nucleus"/>
    <property type="evidence" value="ECO:0007669"/>
    <property type="project" value="UniProtKB-SubCell"/>
</dbReference>
<dbReference type="InterPro" id="IPR046347">
    <property type="entry name" value="bZIP_sf"/>
</dbReference>
<keyword evidence="7" id="KW-0805">Transcription regulation</keyword>
<keyword evidence="10" id="KW-0804">Transcription</keyword>
<dbReference type="GO" id="GO:0030968">
    <property type="term" value="P:endoplasmic reticulum unfolded protein response"/>
    <property type="evidence" value="ECO:0007669"/>
    <property type="project" value="TreeGrafter"/>
</dbReference>
<keyword evidence="6" id="KW-1133">Transmembrane helix</keyword>
<evidence type="ECO:0000259" key="15">
    <source>
        <dbReference type="PROSITE" id="PS50217"/>
    </source>
</evidence>
<dbReference type="PROSITE" id="PS00036">
    <property type="entry name" value="BZIP_BASIC"/>
    <property type="match status" value="1"/>
</dbReference>
<accession>A0A9W3ENA8</accession>
<feature type="compositionally biased region" description="Low complexity" evidence="14">
    <location>
        <begin position="127"/>
        <end position="136"/>
    </location>
</feature>
<dbReference type="AlphaFoldDB" id="A0A9W3ENA8"/>
<dbReference type="Gene3D" id="1.20.5.170">
    <property type="match status" value="1"/>
</dbReference>
<dbReference type="FunFam" id="1.20.5.170:FF:000041">
    <property type="entry name" value="Cyclic AMP-dependent transcription factor ATF-6 beta"/>
    <property type="match status" value="1"/>
</dbReference>
<feature type="coiled-coil region" evidence="13">
    <location>
        <begin position="321"/>
        <end position="355"/>
    </location>
</feature>
<dbReference type="SUPFAM" id="SSF57959">
    <property type="entry name" value="Leucine zipper domain"/>
    <property type="match status" value="1"/>
</dbReference>
<keyword evidence="5" id="KW-0256">Endoplasmic reticulum</keyword>
<dbReference type="InterPro" id="IPR004827">
    <property type="entry name" value="bZIP"/>
</dbReference>
<evidence type="ECO:0000256" key="7">
    <source>
        <dbReference type="ARBA" id="ARBA00023015"/>
    </source>
</evidence>
<dbReference type="SMART" id="SM00338">
    <property type="entry name" value="BRLZ"/>
    <property type="match status" value="1"/>
</dbReference>
<dbReference type="GO" id="GO:0005789">
    <property type="term" value="C:endoplasmic reticulum membrane"/>
    <property type="evidence" value="ECO:0007669"/>
    <property type="project" value="UniProtKB-SubCell"/>
</dbReference>
<organism evidence="16">
    <name type="scientific">Camelus bactrianus</name>
    <name type="common">Bactrian camel</name>
    <dbReference type="NCBI Taxonomy" id="9837"/>
    <lineage>
        <taxon>Eukaryota</taxon>
        <taxon>Metazoa</taxon>
        <taxon>Chordata</taxon>
        <taxon>Craniata</taxon>
        <taxon>Vertebrata</taxon>
        <taxon>Euteleostomi</taxon>
        <taxon>Mammalia</taxon>
        <taxon>Eutheria</taxon>
        <taxon>Laurasiatheria</taxon>
        <taxon>Artiodactyla</taxon>
        <taxon>Tylopoda</taxon>
        <taxon>Camelidae</taxon>
        <taxon>Camelus</taxon>
    </lineage>
</organism>
<protein>
    <submittedName>
        <fullName evidence="16">Cyclic AMP-dependent transcription factor ATF-6 alpha</fullName>
    </submittedName>
</protein>
<evidence type="ECO:0000256" key="5">
    <source>
        <dbReference type="ARBA" id="ARBA00022824"/>
    </source>
</evidence>
<dbReference type="GO" id="GO:0000978">
    <property type="term" value="F:RNA polymerase II cis-regulatory region sequence-specific DNA binding"/>
    <property type="evidence" value="ECO:0007669"/>
    <property type="project" value="TreeGrafter"/>
</dbReference>
<evidence type="ECO:0000256" key="4">
    <source>
        <dbReference type="ARBA" id="ARBA00022692"/>
    </source>
</evidence>
<dbReference type="RefSeq" id="XP_010952159.2">
    <property type="nucleotide sequence ID" value="XM_010953857.2"/>
</dbReference>
<evidence type="ECO:0000256" key="9">
    <source>
        <dbReference type="ARBA" id="ARBA00023136"/>
    </source>
</evidence>
<evidence type="ECO:0000256" key="10">
    <source>
        <dbReference type="ARBA" id="ARBA00023163"/>
    </source>
</evidence>
<dbReference type="Pfam" id="PF00170">
    <property type="entry name" value="bZIP_1"/>
    <property type="match status" value="1"/>
</dbReference>